<reference evidence="3 4" key="1">
    <citation type="submission" date="2019-11" db="EMBL/GenBank/DDBJ databases">
        <title>Comparative genomics of hydrocarbon-degrading Desulfosarcina strains.</title>
        <authorList>
            <person name="Watanabe M."/>
            <person name="Kojima H."/>
            <person name="Fukui M."/>
        </authorList>
    </citation>
    <scope>NUCLEOTIDE SEQUENCE [LARGE SCALE GENOMIC DNA]</scope>
    <source>
        <strain evidence="3 4">PL12</strain>
    </source>
</reference>
<dbReference type="GO" id="GO:0000155">
    <property type="term" value="F:phosphorelay sensor kinase activity"/>
    <property type="evidence" value="ECO:0007669"/>
    <property type="project" value="InterPro"/>
</dbReference>
<dbReference type="CDD" id="cd00082">
    <property type="entry name" value="HisKA"/>
    <property type="match status" value="1"/>
</dbReference>
<evidence type="ECO:0000313" key="3">
    <source>
        <dbReference type="EMBL" id="BBO70438.1"/>
    </source>
</evidence>
<organism evidence="3 4">
    <name type="scientific">Desulfosarcina alkanivorans</name>
    <dbReference type="NCBI Taxonomy" id="571177"/>
    <lineage>
        <taxon>Bacteria</taxon>
        <taxon>Pseudomonadati</taxon>
        <taxon>Thermodesulfobacteriota</taxon>
        <taxon>Desulfobacteria</taxon>
        <taxon>Desulfobacterales</taxon>
        <taxon>Desulfosarcinaceae</taxon>
        <taxon>Desulfosarcina</taxon>
    </lineage>
</organism>
<dbReference type="AlphaFoldDB" id="A0A5K7YNQ5"/>
<dbReference type="EC" id="2.7.13.3" evidence="2"/>
<name>A0A5K7YNQ5_9BACT</name>
<dbReference type="InterPro" id="IPR036097">
    <property type="entry name" value="HisK_dim/P_sf"/>
</dbReference>
<dbReference type="OrthoDB" id="1123084at2"/>
<dbReference type="SUPFAM" id="SSF47384">
    <property type="entry name" value="Homodimeric domain of signal transducing histidine kinase"/>
    <property type="match status" value="1"/>
</dbReference>
<comment type="catalytic activity">
    <reaction evidence="1">
        <text>ATP + protein L-histidine = ADP + protein N-phospho-L-histidine.</text>
        <dbReference type="EC" id="2.7.13.3"/>
    </reaction>
</comment>
<sequence length="75" mass="8523">MAPEVTVRLPTNQWFTHEFVNSLTSVRSLADLLVEYPGLDAGDRCRFTAILRDETERLVRLIEGRELESDTSATL</sequence>
<accession>A0A5K7YNQ5</accession>
<gene>
    <name evidence="3" type="ORF">DSCA_43680</name>
</gene>
<keyword evidence="4" id="KW-1185">Reference proteome</keyword>
<dbReference type="KEGG" id="dalk:DSCA_43680"/>
<protein>
    <recommendedName>
        <fullName evidence="2">histidine kinase</fullName>
        <ecNumber evidence="2">2.7.13.3</ecNumber>
    </recommendedName>
</protein>
<dbReference type="EMBL" id="AP021874">
    <property type="protein sequence ID" value="BBO70438.1"/>
    <property type="molecule type" value="Genomic_DNA"/>
</dbReference>
<evidence type="ECO:0000256" key="2">
    <source>
        <dbReference type="ARBA" id="ARBA00012438"/>
    </source>
</evidence>
<evidence type="ECO:0000313" key="4">
    <source>
        <dbReference type="Proteomes" id="UP000427906"/>
    </source>
</evidence>
<dbReference type="RefSeq" id="WP_155318388.1">
    <property type="nucleotide sequence ID" value="NZ_AP021874.1"/>
</dbReference>
<evidence type="ECO:0000256" key="1">
    <source>
        <dbReference type="ARBA" id="ARBA00000085"/>
    </source>
</evidence>
<dbReference type="InterPro" id="IPR003661">
    <property type="entry name" value="HisK_dim/P_dom"/>
</dbReference>
<dbReference type="Proteomes" id="UP000427906">
    <property type="component" value="Chromosome"/>
</dbReference>
<proteinExistence type="predicted"/>